<dbReference type="RefSeq" id="WP_046152421.1">
    <property type="nucleotide sequence ID" value="NZ_CADFGU010000008.1"/>
</dbReference>
<keyword evidence="2" id="KW-1185">Reference proteome</keyword>
<dbReference type="PATRIC" id="fig|28092.6.peg.1499"/>
<gene>
    <name evidence="1" type="ORF">WM40_06290</name>
</gene>
<dbReference type="Proteomes" id="UP000033618">
    <property type="component" value="Unassembled WGS sequence"/>
</dbReference>
<accession>A0A0F5K313</accession>
<sequence>MSNGIARASSVQAYGIVGGLTPQRGQTPDAGCGRDPGRLAGHRWVASEGKAFGGTMTAPLVCKKQQNFTP</sequence>
<dbReference type="EMBL" id="LAQU01000004">
    <property type="protein sequence ID" value="KKB64483.1"/>
    <property type="molecule type" value="Genomic_DNA"/>
</dbReference>
<protein>
    <submittedName>
        <fullName evidence="1">Uncharacterized protein</fullName>
    </submittedName>
</protein>
<organism evidence="1 2">
    <name type="scientific">Robbsia andropogonis</name>
    <dbReference type="NCBI Taxonomy" id="28092"/>
    <lineage>
        <taxon>Bacteria</taxon>
        <taxon>Pseudomonadati</taxon>
        <taxon>Pseudomonadota</taxon>
        <taxon>Betaproteobacteria</taxon>
        <taxon>Burkholderiales</taxon>
        <taxon>Burkholderiaceae</taxon>
        <taxon>Robbsia</taxon>
    </lineage>
</organism>
<comment type="caution">
    <text evidence="1">The sequence shown here is derived from an EMBL/GenBank/DDBJ whole genome shotgun (WGS) entry which is preliminary data.</text>
</comment>
<evidence type="ECO:0000313" key="2">
    <source>
        <dbReference type="Proteomes" id="UP000033618"/>
    </source>
</evidence>
<reference evidence="1 2" key="1">
    <citation type="submission" date="2015-03" db="EMBL/GenBank/DDBJ databases">
        <title>Draft Genome Sequence of Burkholderia andropogonis type strain ICMP2807, isolated from Sorghum bicolor.</title>
        <authorList>
            <person name="Lopes-Santos L."/>
            <person name="Castro D.B."/>
            <person name="Ottoboni L.M."/>
            <person name="Park D."/>
            <person name="Weirc B.S."/>
            <person name="Destefano S.A."/>
        </authorList>
    </citation>
    <scope>NUCLEOTIDE SEQUENCE [LARGE SCALE GENOMIC DNA]</scope>
    <source>
        <strain evidence="1 2">ICMP2807</strain>
    </source>
</reference>
<dbReference type="AlphaFoldDB" id="A0A0F5K313"/>
<evidence type="ECO:0000313" key="1">
    <source>
        <dbReference type="EMBL" id="KKB64483.1"/>
    </source>
</evidence>
<dbReference type="STRING" id="28092.WM40_06290"/>
<name>A0A0F5K313_9BURK</name>
<proteinExistence type="predicted"/>